<keyword evidence="3" id="KW-1185">Reference proteome</keyword>
<feature type="region of interest" description="Disordered" evidence="1">
    <location>
        <begin position="1"/>
        <end position="22"/>
    </location>
</feature>
<evidence type="ECO:0008006" key="4">
    <source>
        <dbReference type="Google" id="ProtNLM"/>
    </source>
</evidence>
<feature type="region of interest" description="Disordered" evidence="1">
    <location>
        <begin position="253"/>
        <end position="274"/>
    </location>
</feature>
<proteinExistence type="predicted"/>
<dbReference type="Pfam" id="PF08889">
    <property type="entry name" value="WbqC"/>
    <property type="match status" value="1"/>
</dbReference>
<evidence type="ECO:0000313" key="3">
    <source>
        <dbReference type="Proteomes" id="UP000218944"/>
    </source>
</evidence>
<name>A0A2A2D645_9ACTN</name>
<dbReference type="EMBL" id="NSJV01000413">
    <property type="protein sequence ID" value="PAU46917.1"/>
    <property type="molecule type" value="Genomic_DNA"/>
</dbReference>
<accession>A0A2A2D645</accession>
<dbReference type="Proteomes" id="UP000218944">
    <property type="component" value="Unassembled WGS sequence"/>
</dbReference>
<reference evidence="2 3" key="1">
    <citation type="submission" date="2017-08" db="EMBL/GenBank/DDBJ databases">
        <title>Genome sequence of Streptomyces albireticuli NRRL B-1670.</title>
        <authorList>
            <person name="Graham D.E."/>
            <person name="Mahan K.M."/>
            <person name="Klingeman D.M."/>
            <person name="Hettich R.L."/>
            <person name="Parry R.J."/>
            <person name="Spain J.C."/>
        </authorList>
    </citation>
    <scope>NUCLEOTIDE SEQUENCE [LARGE SCALE GENOMIC DNA]</scope>
    <source>
        <strain evidence="2 3">NRRL B-1670</strain>
    </source>
</reference>
<dbReference type="RefSeq" id="WP_095582623.1">
    <property type="nucleotide sequence ID" value="NZ_JAJQQQ010000020.1"/>
</dbReference>
<sequence length="274" mass="30153">MPHTDLSSRTASTAACSTPEPPPGGLCAIHQPNLFPRLSTLAKLFAADCWIVLDDAQFTRRDYQHRTRLAALDDPAHRWWLSIPSQLPNGRNTTVREVVMAEPARSRQRTARILQQHYGSSPHWPALRQALAPVLDVFATSDRTAAVAEASTRALLDLLGWRGRILHSSSLPARPGRSQRLADLAAAVGARTYLCGSGGMSYLDAAPFTANGIAVAPFTVPATGVWETAREISSIWPLMRTGPQHLVSSLQTIHSRRRTRQPLDPHRDLADWEQ</sequence>
<evidence type="ECO:0000313" key="2">
    <source>
        <dbReference type="EMBL" id="PAU46917.1"/>
    </source>
</evidence>
<evidence type="ECO:0000256" key="1">
    <source>
        <dbReference type="SAM" id="MobiDB-lite"/>
    </source>
</evidence>
<gene>
    <name evidence="2" type="ORF">CK936_21730</name>
</gene>
<dbReference type="AlphaFoldDB" id="A0A2A2D645"/>
<protein>
    <recommendedName>
        <fullName evidence="4">WbqC-like family protein</fullName>
    </recommendedName>
</protein>
<comment type="caution">
    <text evidence="2">The sequence shown here is derived from an EMBL/GenBank/DDBJ whole genome shotgun (WGS) entry which is preliminary data.</text>
</comment>
<dbReference type="InterPro" id="IPR014985">
    <property type="entry name" value="WbqC"/>
</dbReference>
<organism evidence="2 3">
    <name type="scientific">Streptomyces albireticuli</name>
    <dbReference type="NCBI Taxonomy" id="1940"/>
    <lineage>
        <taxon>Bacteria</taxon>
        <taxon>Bacillati</taxon>
        <taxon>Actinomycetota</taxon>
        <taxon>Actinomycetes</taxon>
        <taxon>Kitasatosporales</taxon>
        <taxon>Streptomycetaceae</taxon>
        <taxon>Streptomyces</taxon>
    </lineage>
</organism>
<feature type="compositionally biased region" description="Low complexity" evidence="1">
    <location>
        <begin position="7"/>
        <end position="18"/>
    </location>
</feature>
<feature type="compositionally biased region" description="Basic and acidic residues" evidence="1">
    <location>
        <begin position="261"/>
        <end position="274"/>
    </location>
</feature>